<dbReference type="SUPFAM" id="SSF51445">
    <property type="entry name" value="(Trans)glycosidases"/>
    <property type="match status" value="1"/>
</dbReference>
<dbReference type="RefSeq" id="WP_307904112.1">
    <property type="nucleotide sequence ID" value="NZ_AP027059.1"/>
</dbReference>
<dbReference type="Gene3D" id="3.20.20.80">
    <property type="entry name" value="Glycosidases"/>
    <property type="match status" value="2"/>
</dbReference>
<proteinExistence type="predicted"/>
<dbReference type="Proteomes" id="UP001321582">
    <property type="component" value="Chromosome"/>
</dbReference>
<sequence length="740" mass="85939">MKKFLFLLVVINLFSGCFLVKNPSKKIVNSNNKNEVKYNLPKEVEVPFITKDNYLAYWDYKDEVYKKFFIKGMNLGVGVPGTNAGNLSPDYTTYYRWFEEMYELGINTLRIYTLHYPRFYMALDDFNSKHADNPIYLFQGIWLDENSEKGDVHTLYDLTDESFSQEIEDLVDCVYGNKRIPHRYGKAYGDYNVNISRWVLGWIIGREIYPDEIERTNQLSKSRTFNGRYYSIDNAKNVSTAWAVEQIDHVISYEMEKYGHQRPISLSSWPTLDPLEHESEPGPPNSFEDYEAFYLEDIKKSNNDVAGYFASYHAYPYYPDFISYDPKYNDPKYSDDYGPNSYMGYLDDLNSYYNAKGIPLVIAETGVPSSWGNAKFAQSGMNHGGINEEMQGEYGIRIMKNIYDENCAGGVLFAWIDEWWKRTWITDEITFPRSRYALWDDITSPEENFGFIKFKPDNYPYKEIYRGENKNIESISAMANETYLNIKIKLSNIWKTEDTVVIGINSYDNSEEKLGSSILEDGENTQNGYEFTIVYPEIDEKGNKIAQLYVTKEYSLYGIWHFLDNSRKYSSTTIGEKEWEKVRWRNLEKYNEMGEVTKIENQNIGELGVANSNETIKSTDALIINDTELLVRVPWTLLQFSDPSRCAVIDGVKIDSSIFGKKNWKLQSKITDGVSFAVSINNDLIETNKYSWNGWGGNSLDNVDYSDISRKYVNNPDMEEKKNSYYILRKGLKSIGEVIK</sequence>
<dbReference type="PROSITE" id="PS51257">
    <property type="entry name" value="PROKAR_LIPOPROTEIN"/>
    <property type="match status" value="1"/>
</dbReference>
<dbReference type="AlphaFoldDB" id="A0AAU9DXP3"/>
<name>A0AAU9DXP3_9FUSO</name>
<protein>
    <recommendedName>
        <fullName evidence="3">Glycoside hydrolase family 42 N-terminal domain-containing protein</fullName>
    </recommendedName>
</protein>
<evidence type="ECO:0008006" key="3">
    <source>
        <dbReference type="Google" id="ProtNLM"/>
    </source>
</evidence>
<accession>A0AAU9DXP3</accession>
<dbReference type="InterPro" id="IPR017853">
    <property type="entry name" value="GH"/>
</dbReference>
<keyword evidence="2" id="KW-1185">Reference proteome</keyword>
<gene>
    <name evidence="1" type="ORF">HLVA_18250</name>
</gene>
<dbReference type="KEGG" id="haby:HLVA_18250"/>
<organism evidence="1 2">
    <name type="scientific">Haliovirga abyssi</name>
    <dbReference type="NCBI Taxonomy" id="2996794"/>
    <lineage>
        <taxon>Bacteria</taxon>
        <taxon>Fusobacteriati</taxon>
        <taxon>Fusobacteriota</taxon>
        <taxon>Fusobacteriia</taxon>
        <taxon>Fusobacteriales</taxon>
        <taxon>Haliovirgaceae</taxon>
        <taxon>Haliovirga</taxon>
    </lineage>
</organism>
<evidence type="ECO:0000313" key="1">
    <source>
        <dbReference type="EMBL" id="BDU51256.1"/>
    </source>
</evidence>
<reference evidence="1 2" key="1">
    <citation type="submission" date="2022-11" db="EMBL/GenBank/DDBJ databases">
        <title>Haliovirga abyssi gen. nov., sp. nov., a mesophilic fermentative bacterium isolated from the Iheya North hydrothermal field and the proposal of Haliovirgaceae fam. nov.</title>
        <authorList>
            <person name="Miyazaki U."/>
            <person name="Tame A."/>
            <person name="Miyazaki J."/>
            <person name="Takai K."/>
            <person name="Sawayama S."/>
            <person name="Kitajima M."/>
            <person name="Okamoto A."/>
            <person name="Nakagawa S."/>
        </authorList>
    </citation>
    <scope>NUCLEOTIDE SEQUENCE [LARGE SCALE GENOMIC DNA]</scope>
    <source>
        <strain evidence="1 2">IC12</strain>
    </source>
</reference>
<evidence type="ECO:0000313" key="2">
    <source>
        <dbReference type="Proteomes" id="UP001321582"/>
    </source>
</evidence>
<dbReference type="EMBL" id="AP027059">
    <property type="protein sequence ID" value="BDU51256.1"/>
    <property type="molecule type" value="Genomic_DNA"/>
</dbReference>